<feature type="compositionally biased region" description="Low complexity" evidence="1">
    <location>
        <begin position="191"/>
        <end position="202"/>
    </location>
</feature>
<proteinExistence type="predicted"/>
<feature type="non-terminal residue" evidence="2">
    <location>
        <position position="316"/>
    </location>
</feature>
<feature type="compositionally biased region" description="Basic residues" evidence="1">
    <location>
        <begin position="111"/>
        <end position="124"/>
    </location>
</feature>
<evidence type="ECO:0000256" key="1">
    <source>
        <dbReference type="SAM" id="MobiDB-lite"/>
    </source>
</evidence>
<dbReference type="EMBL" id="CADCWG010000215">
    <property type="protein sequence ID" value="CAA9567557.1"/>
    <property type="molecule type" value="Genomic_DNA"/>
</dbReference>
<name>A0A6J4V686_9BACT</name>
<organism evidence="2">
    <name type="scientific">uncultured Thermomicrobiales bacterium</name>
    <dbReference type="NCBI Taxonomy" id="1645740"/>
    <lineage>
        <taxon>Bacteria</taxon>
        <taxon>Pseudomonadati</taxon>
        <taxon>Thermomicrobiota</taxon>
        <taxon>Thermomicrobia</taxon>
        <taxon>Thermomicrobiales</taxon>
        <taxon>environmental samples</taxon>
    </lineage>
</organism>
<feature type="compositionally biased region" description="Basic and acidic residues" evidence="1">
    <location>
        <begin position="1"/>
        <end position="10"/>
    </location>
</feature>
<gene>
    <name evidence="2" type="ORF">AVDCRST_MAG49-3144</name>
</gene>
<protein>
    <submittedName>
        <fullName evidence="2">Phosphate transport system permease protein PstC</fullName>
    </submittedName>
</protein>
<feature type="non-terminal residue" evidence="2">
    <location>
        <position position="1"/>
    </location>
</feature>
<feature type="compositionally biased region" description="Basic residues" evidence="1">
    <location>
        <begin position="268"/>
        <end position="280"/>
    </location>
</feature>
<reference evidence="2" key="1">
    <citation type="submission" date="2020-02" db="EMBL/GenBank/DDBJ databases">
        <authorList>
            <person name="Meier V. D."/>
        </authorList>
    </citation>
    <scope>NUCLEOTIDE SEQUENCE</scope>
    <source>
        <strain evidence="2">AVDCRST_MAG49</strain>
    </source>
</reference>
<feature type="compositionally biased region" description="Low complexity" evidence="1">
    <location>
        <begin position="11"/>
        <end position="21"/>
    </location>
</feature>
<dbReference type="AlphaFoldDB" id="A0A6J4V686"/>
<feature type="compositionally biased region" description="Basic residues" evidence="1">
    <location>
        <begin position="54"/>
        <end position="90"/>
    </location>
</feature>
<feature type="region of interest" description="Disordered" evidence="1">
    <location>
        <begin position="1"/>
        <end position="316"/>
    </location>
</feature>
<evidence type="ECO:0000313" key="2">
    <source>
        <dbReference type="EMBL" id="CAA9567557.1"/>
    </source>
</evidence>
<accession>A0A6J4V686</accession>
<feature type="compositionally biased region" description="Basic and acidic residues" evidence="1">
    <location>
        <begin position="253"/>
        <end position="267"/>
    </location>
</feature>
<feature type="compositionally biased region" description="Basic and acidic residues" evidence="1">
    <location>
        <begin position="147"/>
        <end position="183"/>
    </location>
</feature>
<sequence length="316" mass="34930">DRHEGPDRAPDAAGAASAGRPLLRRSRQGLGDLHPAGARRGGRLPGHRGDPGPHRTRGGRRRRRGPRQLHLAPGRRHAGERRAGPRHRHPAGGGDRPLRHVLRTAADRGRPRVRHRPARRHPERRLRLLGGGRAGARDGALPPVGGREPDLDPVLRRAGLDQRSDHADHRRGPGRHDPADHLRHLARGLRPDPAAAPRSGPGPRRDPLGDDPDGGASLRQVRGDRRLHAGPGPSARRDDGRRDRALRRRRRHAEPDQQHQPVDDRLQHRPQLRRGHRAGRQHADRERAGALPHHPGGQHAGAVDRQPPGRLLRSEL</sequence>